<dbReference type="InterPro" id="IPR001789">
    <property type="entry name" value="Sig_transdc_resp-reg_receiver"/>
</dbReference>
<feature type="domain" description="Response regulatory" evidence="7">
    <location>
        <begin position="3"/>
        <end position="119"/>
    </location>
</feature>
<dbReference type="PROSITE" id="PS50043">
    <property type="entry name" value="HTH_LUXR_2"/>
    <property type="match status" value="1"/>
</dbReference>
<evidence type="ECO:0000256" key="4">
    <source>
        <dbReference type="ARBA" id="ARBA00023163"/>
    </source>
</evidence>
<dbReference type="InterPro" id="IPR000792">
    <property type="entry name" value="Tscrpt_reg_LuxR_C"/>
</dbReference>
<dbReference type="PANTHER" id="PTHR43214">
    <property type="entry name" value="TWO-COMPONENT RESPONSE REGULATOR"/>
    <property type="match status" value="1"/>
</dbReference>
<protein>
    <submittedName>
        <fullName evidence="8">LuxR family transcriptional regulator</fullName>
    </submittedName>
</protein>
<dbReference type="SUPFAM" id="SSF46894">
    <property type="entry name" value="C-terminal effector domain of the bipartite response regulators"/>
    <property type="match status" value="1"/>
</dbReference>
<feature type="modified residue" description="4-aspartylphosphate" evidence="5">
    <location>
        <position position="54"/>
    </location>
</feature>
<feature type="domain" description="HTH luxR-type" evidence="6">
    <location>
        <begin position="142"/>
        <end position="207"/>
    </location>
</feature>
<name>A0A071MPU2_9BURK</name>
<comment type="caution">
    <text evidence="8">The sequence shown here is derived from an EMBL/GenBank/DDBJ whole genome shotgun (WGS) entry which is preliminary data.</text>
</comment>
<dbReference type="SMART" id="SM00448">
    <property type="entry name" value="REC"/>
    <property type="match status" value="1"/>
</dbReference>
<evidence type="ECO:0000256" key="1">
    <source>
        <dbReference type="ARBA" id="ARBA00022553"/>
    </source>
</evidence>
<dbReference type="InterPro" id="IPR011006">
    <property type="entry name" value="CheY-like_superfamily"/>
</dbReference>
<dbReference type="InterPro" id="IPR016032">
    <property type="entry name" value="Sig_transdc_resp-reg_C-effctor"/>
</dbReference>
<dbReference type="Pfam" id="PF00196">
    <property type="entry name" value="GerE"/>
    <property type="match status" value="1"/>
</dbReference>
<keyword evidence="2" id="KW-0805">Transcription regulation</keyword>
<dbReference type="Gene3D" id="3.40.50.2300">
    <property type="match status" value="1"/>
</dbReference>
<dbReference type="PRINTS" id="PR00038">
    <property type="entry name" value="HTHLUXR"/>
</dbReference>
<dbReference type="Pfam" id="PF00072">
    <property type="entry name" value="Response_reg"/>
    <property type="match status" value="1"/>
</dbReference>
<proteinExistence type="predicted"/>
<evidence type="ECO:0000256" key="3">
    <source>
        <dbReference type="ARBA" id="ARBA00023125"/>
    </source>
</evidence>
<dbReference type="CDD" id="cd06170">
    <property type="entry name" value="LuxR_C_like"/>
    <property type="match status" value="1"/>
</dbReference>
<sequence length="215" mass="22885">MIRVILADDHAVMRDGLRYILEMAGGFEIVGEASDGSATLALAEHAAADVLLLDLSMPAPTGIELIRMVKSHAPSLRTLVLTMHAEAQYAARAFKAGATGYLTKDSATAELVEAVGKVAAGGVYVSPSAAESLARTLRAPARTLPHERLSARELDVMRRIVAGQTVTQIASELGLSTKTVSTYKTRILEKMELPHDAALVRYAVRHDLDPGADDA</sequence>
<evidence type="ECO:0000259" key="6">
    <source>
        <dbReference type="PROSITE" id="PS50043"/>
    </source>
</evidence>
<dbReference type="PANTHER" id="PTHR43214:SF41">
    <property type="entry name" value="NITRATE_NITRITE RESPONSE REGULATOR PROTEIN NARP"/>
    <property type="match status" value="1"/>
</dbReference>
<organism evidence="8">
    <name type="scientific">Burkholderia cenocepacia</name>
    <dbReference type="NCBI Taxonomy" id="95486"/>
    <lineage>
        <taxon>Bacteria</taxon>
        <taxon>Pseudomonadati</taxon>
        <taxon>Pseudomonadota</taxon>
        <taxon>Betaproteobacteria</taxon>
        <taxon>Burkholderiales</taxon>
        <taxon>Burkholderiaceae</taxon>
        <taxon>Burkholderia</taxon>
        <taxon>Burkholderia cepacia complex</taxon>
    </lineage>
</organism>
<dbReference type="PROSITE" id="PS50110">
    <property type="entry name" value="RESPONSE_REGULATORY"/>
    <property type="match status" value="1"/>
</dbReference>
<evidence type="ECO:0000256" key="2">
    <source>
        <dbReference type="ARBA" id="ARBA00023015"/>
    </source>
</evidence>
<keyword evidence="3" id="KW-0238">DNA-binding</keyword>
<dbReference type="OrthoDB" id="9816469at2"/>
<dbReference type="SUPFAM" id="SSF52172">
    <property type="entry name" value="CheY-like"/>
    <property type="match status" value="1"/>
</dbReference>
<dbReference type="GO" id="GO:0006355">
    <property type="term" value="P:regulation of DNA-templated transcription"/>
    <property type="evidence" value="ECO:0007669"/>
    <property type="project" value="InterPro"/>
</dbReference>
<dbReference type="SMART" id="SM00421">
    <property type="entry name" value="HTH_LUXR"/>
    <property type="match status" value="1"/>
</dbReference>
<evidence type="ECO:0000259" key="7">
    <source>
        <dbReference type="PROSITE" id="PS50110"/>
    </source>
</evidence>
<accession>A0A071MPU2</accession>
<gene>
    <name evidence="8" type="ORF">DT99_15305</name>
</gene>
<reference evidence="8" key="1">
    <citation type="submission" date="2014-04" db="EMBL/GenBank/DDBJ databases">
        <title>In planta biocontrol of soil-borne Fusarium wilt of banana through a plant endophytic bacterium, Burkholderia cenocepacia 869T2.</title>
        <authorList>
            <person name="Ho Y.-N."/>
            <person name="Chiang H.-M."/>
            <person name="Chao C.-P."/>
            <person name="Su C.-C."/>
            <person name="Hsu H.-F."/>
            <person name="Guo C.-T."/>
            <person name="Hsieh J.-L."/>
            <person name="Huang C.-C."/>
        </authorList>
    </citation>
    <scope>NUCLEOTIDE SEQUENCE [LARGE SCALE GENOMIC DNA]</scope>
    <source>
        <strain evidence="8">869T2</strain>
    </source>
</reference>
<dbReference type="CDD" id="cd17535">
    <property type="entry name" value="REC_NarL-like"/>
    <property type="match status" value="1"/>
</dbReference>
<dbReference type="EMBL" id="JJOA01000013">
    <property type="protein sequence ID" value="KEA58521.1"/>
    <property type="molecule type" value="Genomic_DNA"/>
</dbReference>
<dbReference type="GO" id="GO:0003677">
    <property type="term" value="F:DNA binding"/>
    <property type="evidence" value="ECO:0007669"/>
    <property type="project" value="UniProtKB-KW"/>
</dbReference>
<dbReference type="AlphaFoldDB" id="A0A071MPU2"/>
<evidence type="ECO:0000313" key="8">
    <source>
        <dbReference type="EMBL" id="KEA58521.1"/>
    </source>
</evidence>
<keyword evidence="1 5" id="KW-0597">Phosphoprotein</keyword>
<dbReference type="InterPro" id="IPR058245">
    <property type="entry name" value="NreC/VraR/RcsB-like_REC"/>
</dbReference>
<evidence type="ECO:0000256" key="5">
    <source>
        <dbReference type="PROSITE-ProRule" id="PRU00169"/>
    </source>
</evidence>
<dbReference type="InterPro" id="IPR039420">
    <property type="entry name" value="WalR-like"/>
</dbReference>
<dbReference type="PROSITE" id="PS00622">
    <property type="entry name" value="HTH_LUXR_1"/>
    <property type="match status" value="1"/>
</dbReference>
<keyword evidence="4" id="KW-0804">Transcription</keyword>
<dbReference type="GO" id="GO:0000160">
    <property type="term" value="P:phosphorelay signal transduction system"/>
    <property type="evidence" value="ECO:0007669"/>
    <property type="project" value="InterPro"/>
</dbReference>